<dbReference type="InterPro" id="IPR003448">
    <property type="entry name" value="Mopterin_biosynth_MoaE"/>
</dbReference>
<dbReference type="GO" id="GO:0006777">
    <property type="term" value="P:Mo-molybdopterin cofactor biosynthetic process"/>
    <property type="evidence" value="ECO:0007669"/>
    <property type="project" value="InterPro"/>
</dbReference>
<dbReference type="RefSeq" id="WP_013867520.1">
    <property type="nucleotide sequence ID" value="NC_015636.1"/>
</dbReference>
<dbReference type="HOGENOM" id="CLU_089568_1_2_2"/>
<dbReference type="KEGG" id="mok:Metok_1373"/>
<dbReference type="GeneID" id="10773529"/>
<proteinExistence type="predicted"/>
<protein>
    <submittedName>
        <fullName evidence="1">Molybdopterin biosynthesis MoaE protein</fullName>
    </submittedName>
</protein>
<dbReference type="OrthoDB" id="45235at2157"/>
<dbReference type="Proteomes" id="UP000009296">
    <property type="component" value="Chromosome"/>
</dbReference>
<reference evidence="1" key="1">
    <citation type="submission" date="2011-05" db="EMBL/GenBank/DDBJ databases">
        <title>Complete sequence of chromosome of Methanothermococcus okinawensis IH1.</title>
        <authorList>
            <consortium name="US DOE Joint Genome Institute"/>
            <person name="Lucas S."/>
            <person name="Han J."/>
            <person name="Lapidus A."/>
            <person name="Cheng J.-F."/>
            <person name="Goodwin L."/>
            <person name="Pitluck S."/>
            <person name="Peters L."/>
            <person name="Mikhailova N."/>
            <person name="Held B."/>
            <person name="Han C."/>
            <person name="Tapia R."/>
            <person name="Land M."/>
            <person name="Hauser L."/>
            <person name="Kyrpides N."/>
            <person name="Ivanova N."/>
            <person name="Pagani I."/>
            <person name="Sieprawska-Lupa M."/>
            <person name="Takai K."/>
            <person name="Miyazaki J."/>
            <person name="Whitman W."/>
            <person name="Woyke T."/>
        </authorList>
    </citation>
    <scope>NUCLEOTIDE SEQUENCE</scope>
    <source>
        <strain evidence="1">IH1</strain>
    </source>
</reference>
<dbReference type="STRING" id="647113.Metok_1373"/>
<organism evidence="1 2">
    <name type="scientific">Methanothermococcus okinawensis (strain DSM 14208 / JCM 11175 / IH1)</name>
    <dbReference type="NCBI Taxonomy" id="647113"/>
    <lineage>
        <taxon>Archaea</taxon>
        <taxon>Methanobacteriati</taxon>
        <taxon>Methanobacteriota</taxon>
        <taxon>Methanomada group</taxon>
        <taxon>Methanococci</taxon>
        <taxon>Methanococcales</taxon>
        <taxon>Methanococcaceae</taxon>
        <taxon>Methanothermococcus</taxon>
    </lineage>
</organism>
<dbReference type="EMBL" id="CP002792">
    <property type="protein sequence ID" value="AEH07338.1"/>
    <property type="molecule type" value="Genomic_DNA"/>
</dbReference>
<keyword evidence="2" id="KW-1185">Reference proteome</keyword>
<dbReference type="eggNOG" id="arCOG00534">
    <property type="taxonomic scope" value="Archaea"/>
</dbReference>
<dbReference type="AlphaFoldDB" id="F8AJY2"/>
<evidence type="ECO:0000313" key="1">
    <source>
        <dbReference type="EMBL" id="AEH07338.1"/>
    </source>
</evidence>
<dbReference type="SUPFAM" id="SSF54690">
    <property type="entry name" value="Molybdopterin synthase subunit MoaE"/>
    <property type="match status" value="1"/>
</dbReference>
<dbReference type="Gene3D" id="3.90.1170.40">
    <property type="entry name" value="Molybdopterin biosynthesis MoaE subunit"/>
    <property type="match status" value="1"/>
</dbReference>
<dbReference type="InterPro" id="IPR036563">
    <property type="entry name" value="MoaE_sf"/>
</dbReference>
<gene>
    <name evidence="1" type="ordered locus">Metok_1373</name>
</gene>
<dbReference type="Pfam" id="PF02391">
    <property type="entry name" value="MoaE"/>
    <property type="match status" value="1"/>
</dbReference>
<evidence type="ECO:0000313" key="2">
    <source>
        <dbReference type="Proteomes" id="UP000009296"/>
    </source>
</evidence>
<name>F8AJY2_METOI</name>
<accession>F8AJY2</accession>
<sequence>MISNNYEKFKGMVDELIEKYKGDMGCHVSFTGFVRNYNIDKEGHKIPTDNMVIPDILDILEDIRKDAIEKFNLLDVAIYHNKGTLKVGDVVSSIYVFARHRKEGFLACEYIIDKIKKYH</sequence>